<dbReference type="InterPro" id="IPR023614">
    <property type="entry name" value="Porin_dom_sf"/>
</dbReference>
<organism evidence="1 2">
    <name type="scientific">Roseateles rivi</name>
    <dbReference type="NCBI Taxonomy" id="3299028"/>
    <lineage>
        <taxon>Bacteria</taxon>
        <taxon>Pseudomonadati</taxon>
        <taxon>Pseudomonadota</taxon>
        <taxon>Betaproteobacteria</taxon>
        <taxon>Burkholderiales</taxon>
        <taxon>Sphaerotilaceae</taxon>
        <taxon>Roseateles</taxon>
    </lineage>
</organism>
<accession>A0ABW7FSV9</accession>
<evidence type="ECO:0008006" key="3">
    <source>
        <dbReference type="Google" id="ProtNLM"/>
    </source>
</evidence>
<proteinExistence type="predicted"/>
<dbReference type="Gene3D" id="2.40.160.10">
    <property type="entry name" value="Porin"/>
    <property type="match status" value="1"/>
</dbReference>
<dbReference type="EMBL" id="JBIGHZ010000001">
    <property type="protein sequence ID" value="MFG6447373.1"/>
    <property type="molecule type" value="Genomic_DNA"/>
</dbReference>
<dbReference type="Proteomes" id="UP001606099">
    <property type="component" value="Unassembled WGS sequence"/>
</dbReference>
<name>A0ABW7FSV9_9BURK</name>
<protein>
    <recommendedName>
        <fullName evidence="3">Porin</fullName>
    </recommendedName>
</protein>
<dbReference type="RefSeq" id="WP_394458740.1">
    <property type="nucleotide sequence ID" value="NZ_JBIGHZ010000001.1"/>
</dbReference>
<evidence type="ECO:0000313" key="2">
    <source>
        <dbReference type="Proteomes" id="UP001606099"/>
    </source>
</evidence>
<dbReference type="SUPFAM" id="SSF56935">
    <property type="entry name" value="Porins"/>
    <property type="match status" value="1"/>
</dbReference>
<sequence>MNQSFPPRTLDPVVLAVGLLLCGSAQAVDYGPFSLNGFAKAEWTSVSALCAHCQALEGEGKQRQWADPLVQGVEYGRGTTHVTLVQPYLGAKFDVPYGFKVGGLLSQRWRDGKPDFKGFWYDRNLYLSHDDWGSVRVGAMTTRAWSVADYPYGTNVGVADAWGASGAGYGLLTRALRVTSRVLDVADGDLVLEASYDRGRPGWHINKPRFVELYAQYHRGDLVVDAMYQDTKNGTPSAFGHGPFTGLTPFPRDDALLGSSSQGIAMVMARYQVDSRLEVSGGMRGNRWSGAYARVTVPAQYNTGSGVAQLAQWNEMFNVDWSKDLGGGVYKGYPATSLDVLLGARYRWGPWTASAGMVHLGAAATANPDDRGQSNAATVNTLGLNYDFKNGAQVYGSAGMVNYARKGLSPLSMPSNSAFTNIDSRLKTRGTWITVGAVYAF</sequence>
<evidence type="ECO:0000313" key="1">
    <source>
        <dbReference type="EMBL" id="MFG6447373.1"/>
    </source>
</evidence>
<comment type="caution">
    <text evidence="1">The sequence shown here is derived from an EMBL/GenBank/DDBJ whole genome shotgun (WGS) entry which is preliminary data.</text>
</comment>
<keyword evidence="2" id="KW-1185">Reference proteome</keyword>
<reference evidence="1 2" key="1">
    <citation type="submission" date="2024-08" db="EMBL/GenBank/DDBJ databases">
        <authorList>
            <person name="Lu H."/>
        </authorList>
    </citation>
    <scope>NUCLEOTIDE SEQUENCE [LARGE SCALE GENOMIC DNA]</scope>
    <source>
        <strain evidence="1 2">BYS180W</strain>
    </source>
</reference>
<gene>
    <name evidence="1" type="ORF">ACG0Z6_03845</name>
</gene>